<evidence type="ECO:0000256" key="2">
    <source>
        <dbReference type="ARBA" id="ARBA00023015"/>
    </source>
</evidence>
<gene>
    <name evidence="8" type="primary">sigL_1</name>
    <name evidence="8" type="ORF">Pan241w_01020</name>
</gene>
<dbReference type="InterPro" id="IPR014284">
    <property type="entry name" value="RNA_pol_sigma-70_dom"/>
</dbReference>
<dbReference type="InterPro" id="IPR036388">
    <property type="entry name" value="WH-like_DNA-bd_sf"/>
</dbReference>
<dbReference type="CDD" id="cd06171">
    <property type="entry name" value="Sigma70_r4"/>
    <property type="match status" value="1"/>
</dbReference>
<dbReference type="InterPro" id="IPR013325">
    <property type="entry name" value="RNA_pol_sigma_r2"/>
</dbReference>
<dbReference type="SUPFAM" id="SSF88946">
    <property type="entry name" value="Sigma2 domain of RNA polymerase sigma factors"/>
    <property type="match status" value="1"/>
</dbReference>
<evidence type="ECO:0000256" key="3">
    <source>
        <dbReference type="ARBA" id="ARBA00023082"/>
    </source>
</evidence>
<dbReference type="Pfam" id="PF04542">
    <property type="entry name" value="Sigma70_r2"/>
    <property type="match status" value="1"/>
</dbReference>
<dbReference type="PANTHER" id="PTHR43133:SF8">
    <property type="entry name" value="RNA POLYMERASE SIGMA FACTOR HI_1459-RELATED"/>
    <property type="match status" value="1"/>
</dbReference>
<comment type="similarity">
    <text evidence="1">Belongs to the sigma-70 factor family. ECF subfamily.</text>
</comment>
<keyword evidence="5" id="KW-0804">Transcription</keyword>
<reference evidence="8 9" key="1">
    <citation type="submission" date="2019-02" db="EMBL/GenBank/DDBJ databases">
        <title>Deep-cultivation of Planctomycetes and their phenomic and genomic characterization uncovers novel biology.</title>
        <authorList>
            <person name="Wiegand S."/>
            <person name="Jogler M."/>
            <person name="Boedeker C."/>
            <person name="Pinto D."/>
            <person name="Vollmers J."/>
            <person name="Rivas-Marin E."/>
            <person name="Kohn T."/>
            <person name="Peeters S.H."/>
            <person name="Heuer A."/>
            <person name="Rast P."/>
            <person name="Oberbeckmann S."/>
            <person name="Bunk B."/>
            <person name="Jeske O."/>
            <person name="Meyerdierks A."/>
            <person name="Storesund J.E."/>
            <person name="Kallscheuer N."/>
            <person name="Luecker S."/>
            <person name="Lage O.M."/>
            <person name="Pohl T."/>
            <person name="Merkel B.J."/>
            <person name="Hornburger P."/>
            <person name="Mueller R.-W."/>
            <person name="Bruemmer F."/>
            <person name="Labrenz M."/>
            <person name="Spormann A.M."/>
            <person name="Op den Camp H."/>
            <person name="Overmann J."/>
            <person name="Amann R."/>
            <person name="Jetten M.S.M."/>
            <person name="Mascher T."/>
            <person name="Medema M.H."/>
            <person name="Devos D.P."/>
            <person name="Kaster A.-K."/>
            <person name="Ovreas L."/>
            <person name="Rohde M."/>
            <person name="Galperin M.Y."/>
            <person name="Jogler C."/>
        </authorList>
    </citation>
    <scope>NUCLEOTIDE SEQUENCE [LARGE SCALE GENOMIC DNA]</scope>
    <source>
        <strain evidence="8 9">Pan241w</strain>
    </source>
</reference>
<feature type="domain" description="RNA polymerase sigma factor 70 region 4 type 2" evidence="7">
    <location>
        <begin position="187"/>
        <end position="238"/>
    </location>
</feature>
<keyword evidence="3" id="KW-0731">Sigma factor</keyword>
<dbReference type="GO" id="GO:0003677">
    <property type="term" value="F:DNA binding"/>
    <property type="evidence" value="ECO:0007669"/>
    <property type="project" value="UniProtKB-KW"/>
</dbReference>
<keyword evidence="4" id="KW-0238">DNA-binding</keyword>
<evidence type="ECO:0000259" key="6">
    <source>
        <dbReference type="Pfam" id="PF04542"/>
    </source>
</evidence>
<dbReference type="Proteomes" id="UP000317171">
    <property type="component" value="Chromosome"/>
</dbReference>
<feature type="domain" description="RNA polymerase sigma-70 region 2" evidence="6">
    <location>
        <begin position="95"/>
        <end position="160"/>
    </location>
</feature>
<dbReference type="AlphaFoldDB" id="A0A517R832"/>
<proteinExistence type="inferred from homology"/>
<dbReference type="Gene3D" id="1.10.10.10">
    <property type="entry name" value="Winged helix-like DNA-binding domain superfamily/Winged helix DNA-binding domain"/>
    <property type="match status" value="1"/>
</dbReference>
<dbReference type="EMBL" id="CP036269">
    <property type="protein sequence ID" value="QDT40049.1"/>
    <property type="molecule type" value="Genomic_DNA"/>
</dbReference>
<keyword evidence="9" id="KW-1185">Reference proteome</keyword>
<sequence length="254" mass="29196">MRFLLKLNCCFLIETNTSVELAFVEISQEFDSSKNLNSSVRISSLWFFNDDLSFLKLEESKSIVDKLSPAQFAARIRCCANDLQDHGVDRLGSLYDLTATRLVRYAVTVTKNTPDAEDAIQATMVRMAMKPKILATAQQPWAYLLRVTRNEALRILQKRKPLQIFAQCRQLWSRDSEVVEENDQAQVIRNALKRLPTNQSEVVVLKIWEDMTFAEIASVLDESPNTVASRYRYALQKLDNYLRPMAHEDIDINV</sequence>
<evidence type="ECO:0000256" key="4">
    <source>
        <dbReference type="ARBA" id="ARBA00023125"/>
    </source>
</evidence>
<dbReference type="InterPro" id="IPR013324">
    <property type="entry name" value="RNA_pol_sigma_r3/r4-like"/>
</dbReference>
<dbReference type="InterPro" id="IPR039425">
    <property type="entry name" value="RNA_pol_sigma-70-like"/>
</dbReference>
<dbReference type="Gene3D" id="1.10.1740.10">
    <property type="match status" value="1"/>
</dbReference>
<dbReference type="NCBIfam" id="TIGR02937">
    <property type="entry name" value="sigma70-ECF"/>
    <property type="match status" value="1"/>
</dbReference>
<dbReference type="GO" id="GO:0016987">
    <property type="term" value="F:sigma factor activity"/>
    <property type="evidence" value="ECO:0007669"/>
    <property type="project" value="UniProtKB-KW"/>
</dbReference>
<dbReference type="PANTHER" id="PTHR43133">
    <property type="entry name" value="RNA POLYMERASE ECF-TYPE SIGMA FACTO"/>
    <property type="match status" value="1"/>
</dbReference>
<organism evidence="8 9">
    <name type="scientific">Gimesia alba</name>
    <dbReference type="NCBI Taxonomy" id="2527973"/>
    <lineage>
        <taxon>Bacteria</taxon>
        <taxon>Pseudomonadati</taxon>
        <taxon>Planctomycetota</taxon>
        <taxon>Planctomycetia</taxon>
        <taxon>Planctomycetales</taxon>
        <taxon>Planctomycetaceae</taxon>
        <taxon>Gimesia</taxon>
    </lineage>
</organism>
<evidence type="ECO:0000313" key="9">
    <source>
        <dbReference type="Proteomes" id="UP000317171"/>
    </source>
</evidence>
<protein>
    <submittedName>
        <fullName evidence="8">ECF RNA polymerase sigma factor SigL</fullName>
    </submittedName>
</protein>
<dbReference type="InterPro" id="IPR007627">
    <property type="entry name" value="RNA_pol_sigma70_r2"/>
</dbReference>
<evidence type="ECO:0000256" key="5">
    <source>
        <dbReference type="ARBA" id="ARBA00023163"/>
    </source>
</evidence>
<accession>A0A517R832</accession>
<dbReference type="SUPFAM" id="SSF88659">
    <property type="entry name" value="Sigma3 and sigma4 domains of RNA polymerase sigma factors"/>
    <property type="match status" value="1"/>
</dbReference>
<dbReference type="Pfam" id="PF08281">
    <property type="entry name" value="Sigma70_r4_2"/>
    <property type="match status" value="1"/>
</dbReference>
<evidence type="ECO:0000313" key="8">
    <source>
        <dbReference type="EMBL" id="QDT40049.1"/>
    </source>
</evidence>
<dbReference type="InterPro" id="IPR013249">
    <property type="entry name" value="RNA_pol_sigma70_r4_t2"/>
</dbReference>
<evidence type="ECO:0000259" key="7">
    <source>
        <dbReference type="Pfam" id="PF08281"/>
    </source>
</evidence>
<name>A0A517R832_9PLAN</name>
<dbReference type="GO" id="GO:0006352">
    <property type="term" value="P:DNA-templated transcription initiation"/>
    <property type="evidence" value="ECO:0007669"/>
    <property type="project" value="InterPro"/>
</dbReference>
<dbReference type="KEGG" id="gaz:Pan241w_01020"/>
<keyword evidence="2" id="KW-0805">Transcription regulation</keyword>
<evidence type="ECO:0000256" key="1">
    <source>
        <dbReference type="ARBA" id="ARBA00010641"/>
    </source>
</evidence>